<evidence type="ECO:0000256" key="5">
    <source>
        <dbReference type="ARBA" id="ARBA00023163"/>
    </source>
</evidence>
<comment type="caution">
    <text evidence="12">The sequence shown here is derived from an EMBL/GenBank/DDBJ whole genome shotgun (WGS) entry which is preliminary data.</text>
</comment>
<dbReference type="InterPro" id="IPR023459">
    <property type="entry name" value="Tscrpt_elong_fac_GreA/B_fam"/>
</dbReference>
<dbReference type="AlphaFoldDB" id="A0A1G2HIY9"/>
<evidence type="ECO:0000256" key="3">
    <source>
        <dbReference type="ARBA" id="ARBA00023015"/>
    </source>
</evidence>
<dbReference type="InterPro" id="IPR036805">
    <property type="entry name" value="Tscrpt_elong_fac_GreA/B_N_sf"/>
</dbReference>
<dbReference type="Gene3D" id="1.10.287.180">
    <property type="entry name" value="Transcription elongation factor, GreA/GreB, N-terminal domain"/>
    <property type="match status" value="1"/>
</dbReference>
<gene>
    <name evidence="8" type="primary">greA</name>
    <name evidence="12" type="ORF">A2932_02520</name>
</gene>
<dbReference type="InterPro" id="IPR036953">
    <property type="entry name" value="GreA/GreB_C_sf"/>
</dbReference>
<dbReference type="SUPFAM" id="SSF46557">
    <property type="entry name" value="GreA transcript cleavage protein, N-terminal domain"/>
    <property type="match status" value="1"/>
</dbReference>
<protein>
    <recommendedName>
        <fullName evidence="2 8">Transcription elongation factor GreA</fullName>
    </recommendedName>
    <alternativeName>
        <fullName evidence="7 8">Transcript cleavage factor GreA</fullName>
    </alternativeName>
</protein>
<dbReference type="InterPro" id="IPR018151">
    <property type="entry name" value="TF_GreA/GreB_CS"/>
</dbReference>
<dbReference type="HAMAP" id="MF_00105">
    <property type="entry name" value="GreA_GreB"/>
    <property type="match status" value="1"/>
</dbReference>
<dbReference type="SUPFAM" id="SSF54534">
    <property type="entry name" value="FKBP-like"/>
    <property type="match status" value="1"/>
</dbReference>
<dbReference type="STRING" id="1802163.A2932_02520"/>
<dbReference type="Proteomes" id="UP000179153">
    <property type="component" value="Unassembled WGS sequence"/>
</dbReference>
<comment type="similarity">
    <text evidence="1 8 9">Belongs to the GreA/GreB family.</text>
</comment>
<dbReference type="GO" id="GO:0003677">
    <property type="term" value="F:DNA binding"/>
    <property type="evidence" value="ECO:0007669"/>
    <property type="project" value="UniProtKB-UniRule"/>
</dbReference>
<organism evidence="12 13">
    <name type="scientific">Candidatus Spechtbacteria bacterium RIFCSPLOWO2_01_FULL_46_10</name>
    <dbReference type="NCBI Taxonomy" id="1802163"/>
    <lineage>
        <taxon>Bacteria</taxon>
        <taxon>Candidatus Spechtiibacteriota</taxon>
    </lineage>
</organism>
<dbReference type="GO" id="GO:0070063">
    <property type="term" value="F:RNA polymerase binding"/>
    <property type="evidence" value="ECO:0007669"/>
    <property type="project" value="InterPro"/>
</dbReference>
<dbReference type="Gene3D" id="3.10.50.30">
    <property type="entry name" value="Transcription elongation factor, GreA/GreB, C-terminal domain"/>
    <property type="match status" value="1"/>
</dbReference>
<accession>A0A1G2HIY9</accession>
<name>A0A1G2HIY9_9BACT</name>
<dbReference type="PROSITE" id="PS00829">
    <property type="entry name" value="GREAB_1"/>
    <property type="match status" value="1"/>
</dbReference>
<dbReference type="InterPro" id="IPR028624">
    <property type="entry name" value="Tscrpt_elong_fac_GreA/B"/>
</dbReference>
<evidence type="ECO:0000256" key="7">
    <source>
        <dbReference type="ARBA" id="ARBA00030776"/>
    </source>
</evidence>
<dbReference type="GO" id="GO:0006354">
    <property type="term" value="P:DNA-templated transcription elongation"/>
    <property type="evidence" value="ECO:0007669"/>
    <property type="project" value="TreeGrafter"/>
</dbReference>
<dbReference type="PANTHER" id="PTHR30437">
    <property type="entry name" value="TRANSCRIPTION ELONGATION FACTOR GREA"/>
    <property type="match status" value="1"/>
</dbReference>
<evidence type="ECO:0000313" key="12">
    <source>
        <dbReference type="EMBL" id="OGZ61838.1"/>
    </source>
</evidence>
<dbReference type="PANTHER" id="PTHR30437:SF4">
    <property type="entry name" value="TRANSCRIPTION ELONGATION FACTOR GREA"/>
    <property type="match status" value="1"/>
</dbReference>
<evidence type="ECO:0000256" key="9">
    <source>
        <dbReference type="RuleBase" id="RU000556"/>
    </source>
</evidence>
<keyword evidence="3 8" id="KW-0805">Transcription regulation</keyword>
<evidence type="ECO:0000256" key="8">
    <source>
        <dbReference type="HAMAP-Rule" id="MF_00105"/>
    </source>
</evidence>
<evidence type="ECO:0000313" key="13">
    <source>
        <dbReference type="Proteomes" id="UP000179153"/>
    </source>
</evidence>
<sequence>MKLTQESYNKLHNELEKLETKERPEVAQLLKEAIEQGDLSENAAYEEAKDRQSHLEKRIHELKNLLGKAEITQTTSDGTVGVGSVIKVRSQEGEERKFTITDASDASPALGKISYDSPLGEAFLNRQVSEIIEAQTPAGPKKYTILEIK</sequence>
<evidence type="ECO:0000259" key="11">
    <source>
        <dbReference type="Pfam" id="PF03449"/>
    </source>
</evidence>
<dbReference type="InterPro" id="IPR006359">
    <property type="entry name" value="Tscrpt_elong_fac_GreA"/>
</dbReference>
<dbReference type="NCBIfam" id="NF001263">
    <property type="entry name" value="PRK00226.1-4"/>
    <property type="match status" value="1"/>
</dbReference>
<dbReference type="NCBIfam" id="TIGR01462">
    <property type="entry name" value="greA"/>
    <property type="match status" value="1"/>
</dbReference>
<evidence type="ECO:0000259" key="10">
    <source>
        <dbReference type="Pfam" id="PF01272"/>
    </source>
</evidence>
<keyword evidence="5 8" id="KW-0804">Transcription</keyword>
<evidence type="ECO:0000256" key="4">
    <source>
        <dbReference type="ARBA" id="ARBA00023125"/>
    </source>
</evidence>
<feature type="domain" description="Transcription elongation factor GreA/GreB N-terminal" evidence="11">
    <location>
        <begin position="2"/>
        <end position="71"/>
    </location>
</feature>
<evidence type="ECO:0000256" key="6">
    <source>
        <dbReference type="ARBA" id="ARBA00024916"/>
    </source>
</evidence>
<evidence type="ECO:0000256" key="2">
    <source>
        <dbReference type="ARBA" id="ARBA00013729"/>
    </source>
</evidence>
<dbReference type="Pfam" id="PF01272">
    <property type="entry name" value="GreA_GreB"/>
    <property type="match status" value="1"/>
</dbReference>
<dbReference type="Pfam" id="PF03449">
    <property type="entry name" value="GreA_GreB_N"/>
    <property type="match status" value="1"/>
</dbReference>
<evidence type="ECO:0000256" key="1">
    <source>
        <dbReference type="ARBA" id="ARBA00008213"/>
    </source>
</evidence>
<dbReference type="GO" id="GO:0032784">
    <property type="term" value="P:regulation of DNA-templated transcription elongation"/>
    <property type="evidence" value="ECO:0007669"/>
    <property type="project" value="UniProtKB-UniRule"/>
</dbReference>
<dbReference type="InterPro" id="IPR001437">
    <property type="entry name" value="Tscrpt_elong_fac_GreA/B_C"/>
</dbReference>
<reference evidence="12 13" key="1">
    <citation type="journal article" date="2016" name="Nat. Commun.">
        <title>Thousands of microbial genomes shed light on interconnected biogeochemical processes in an aquifer system.</title>
        <authorList>
            <person name="Anantharaman K."/>
            <person name="Brown C.T."/>
            <person name="Hug L.A."/>
            <person name="Sharon I."/>
            <person name="Castelle C.J."/>
            <person name="Probst A.J."/>
            <person name="Thomas B.C."/>
            <person name="Singh A."/>
            <person name="Wilkins M.J."/>
            <person name="Karaoz U."/>
            <person name="Brodie E.L."/>
            <person name="Williams K.H."/>
            <person name="Hubbard S.S."/>
            <person name="Banfield J.F."/>
        </authorList>
    </citation>
    <scope>NUCLEOTIDE SEQUENCE [LARGE SCALE GENOMIC DNA]</scope>
</reference>
<dbReference type="PIRSF" id="PIRSF006092">
    <property type="entry name" value="GreA_GreB"/>
    <property type="match status" value="1"/>
</dbReference>
<dbReference type="InterPro" id="IPR022691">
    <property type="entry name" value="Tscrpt_elong_fac_GreA/B_N"/>
</dbReference>
<dbReference type="FunFam" id="1.10.287.180:FF:000001">
    <property type="entry name" value="Transcription elongation factor GreA"/>
    <property type="match status" value="1"/>
</dbReference>
<dbReference type="EMBL" id="MHOI01000009">
    <property type="protein sequence ID" value="OGZ61838.1"/>
    <property type="molecule type" value="Genomic_DNA"/>
</dbReference>
<proteinExistence type="inferred from homology"/>
<feature type="domain" description="Transcription elongation factor GreA/GreB C-terminal" evidence="10">
    <location>
        <begin position="77"/>
        <end position="149"/>
    </location>
</feature>
<comment type="function">
    <text evidence="6 8 9">Necessary for efficient RNA polymerase transcription elongation past template-encoded arresting sites. The arresting sites in DNA have the property of trapping a certain fraction of elongating RNA polymerases that pass through, resulting in locked ternary complexes. Cleavage of the nascent transcript by cleavage factors such as GreA or GreB allows the resumption of elongation from the new 3'terminus. GreA releases sequences of 2 to 3 nucleotides.</text>
</comment>
<keyword evidence="4 8" id="KW-0238">DNA-binding</keyword>